<dbReference type="PANTHER" id="PTHR10010:SF46">
    <property type="entry name" value="SODIUM-DEPENDENT PHOSPHATE TRANSPORT PROTEIN 2B"/>
    <property type="match status" value="1"/>
</dbReference>
<reference evidence="8 9" key="1">
    <citation type="journal article" date="2014" name="Int. J. Syst. Evol. Microbiol.">
        <title>Complete genome sequence of Corynebacterium casei LMG S-19264T (=DSM 44701T), isolated from a smear-ripened cheese.</title>
        <authorList>
            <consortium name="US DOE Joint Genome Institute (JGI-PGF)"/>
            <person name="Walter F."/>
            <person name="Albersmeier A."/>
            <person name="Kalinowski J."/>
            <person name="Ruckert C."/>
        </authorList>
    </citation>
    <scope>NUCLEOTIDE SEQUENCE [LARGE SCALE GENOMIC DNA]</scope>
    <source>
        <strain evidence="8 9">CGMCC 1.7029</strain>
    </source>
</reference>
<evidence type="ECO:0000313" key="9">
    <source>
        <dbReference type="Proteomes" id="UP000598196"/>
    </source>
</evidence>
<proteinExistence type="predicted"/>
<evidence type="ECO:0000256" key="3">
    <source>
        <dbReference type="ARBA" id="ARBA00022692"/>
    </source>
</evidence>
<dbReference type="InterPro" id="IPR026022">
    <property type="entry name" value="PhoU_dom"/>
</dbReference>
<feature type="transmembrane region" description="Helical" evidence="6">
    <location>
        <begin position="277"/>
        <end position="297"/>
    </location>
</feature>
<dbReference type="NCBIfam" id="NF037997">
    <property type="entry name" value="Na_Pi_symport"/>
    <property type="match status" value="1"/>
</dbReference>
<dbReference type="Pfam" id="PF02690">
    <property type="entry name" value="Na_Pi_cotrans"/>
    <property type="match status" value="1"/>
</dbReference>
<dbReference type="SUPFAM" id="SSF109755">
    <property type="entry name" value="PhoU-like"/>
    <property type="match status" value="1"/>
</dbReference>
<evidence type="ECO:0000256" key="5">
    <source>
        <dbReference type="ARBA" id="ARBA00023136"/>
    </source>
</evidence>
<dbReference type="EMBL" id="BMLP01000003">
    <property type="protein sequence ID" value="GGO32995.1"/>
    <property type="molecule type" value="Genomic_DNA"/>
</dbReference>
<feature type="transmembrane region" description="Helical" evidence="6">
    <location>
        <begin position="50"/>
        <end position="75"/>
    </location>
</feature>
<dbReference type="GO" id="GO:0005886">
    <property type="term" value="C:plasma membrane"/>
    <property type="evidence" value="ECO:0007669"/>
    <property type="project" value="UniProtKB-SubCell"/>
</dbReference>
<dbReference type="Pfam" id="PF01895">
    <property type="entry name" value="PhoU"/>
    <property type="match status" value="2"/>
</dbReference>
<feature type="transmembrane region" description="Helical" evidence="6">
    <location>
        <begin position="250"/>
        <end position="270"/>
    </location>
</feature>
<accession>A0A918DDK9</accession>
<dbReference type="OrthoDB" id="5778511at2"/>
<feature type="transmembrane region" description="Helical" evidence="6">
    <location>
        <begin position="173"/>
        <end position="199"/>
    </location>
</feature>
<evidence type="ECO:0000256" key="2">
    <source>
        <dbReference type="ARBA" id="ARBA00022475"/>
    </source>
</evidence>
<feature type="domain" description="PhoU" evidence="7">
    <location>
        <begin position="451"/>
        <end position="530"/>
    </location>
</feature>
<dbReference type="Proteomes" id="UP000598196">
    <property type="component" value="Unassembled WGS sequence"/>
</dbReference>
<protein>
    <submittedName>
        <fullName evidence="8">Sodium:phosphate symporter</fullName>
    </submittedName>
</protein>
<sequence length="548" mass="58447">MDATIQLIDLLGAAALLLWGLRLIKTGILRAYGAVLRQWIGRGTGNRLAAAFWGFVATLGLQSSTATAVIIGSFAARDMIQPRMGQAMMLGANLGTAVVALILSAEVSWLGSVLIFVGVAGFGMARATRGRNLARAILGLGLMMLALQLLSGVTEPMRESPTMVVVLRALDQAPVFAVLLAAGLAVLGSSSLAVVMLVMLMAAGGVVGPELSLLLVAGANLGGAIPPLMAVQSDGPAARRLALSNLLVRGAGTVLVLIMAGPVTDLLMRLLPDPSDLVVGAHLAFNFGLLVIFMPLIGPVGRLAEMILPDSAEAGSVTPSYLDDGLLPMPDMALAVAARETLRLGDLVGEMLDRTLDSLTSADEAPCAEVGRLESEVDRLHEAIKLYVARLSRAELDENDARRANEIISYAINLEHIGDIIETGLAEIAIKKARKRLTLSPEGQAEIADFYQHTRENLRMAQAIFLSRDPELARRLVDQKIVSRKLEAKSAEAHLERMKAGRRETIETSTIHLDLLRDLKRVNAHLASVAYPILDHLGLLRESRLRTA</sequence>
<keyword evidence="4 6" id="KW-1133">Transmembrane helix</keyword>
<keyword evidence="5 6" id="KW-0472">Membrane</keyword>
<evidence type="ECO:0000256" key="4">
    <source>
        <dbReference type="ARBA" id="ARBA00022989"/>
    </source>
</evidence>
<comment type="subcellular location">
    <subcellularLocation>
        <location evidence="1">Cell membrane</location>
        <topology evidence="1">Multi-pass membrane protein</topology>
    </subcellularLocation>
</comment>
<feature type="domain" description="PhoU" evidence="7">
    <location>
        <begin position="342"/>
        <end position="422"/>
    </location>
</feature>
<feature type="transmembrane region" description="Helical" evidence="6">
    <location>
        <begin position="211"/>
        <end position="230"/>
    </location>
</feature>
<dbReference type="Gene3D" id="1.20.58.220">
    <property type="entry name" value="Phosphate transport system protein phou homolog 2, domain 2"/>
    <property type="match status" value="1"/>
</dbReference>
<gene>
    <name evidence="8" type="ORF">GCM10010991_21630</name>
</gene>
<keyword evidence="2" id="KW-1003">Cell membrane</keyword>
<keyword evidence="9" id="KW-1185">Reference proteome</keyword>
<dbReference type="InterPro" id="IPR038078">
    <property type="entry name" value="PhoU-like_sf"/>
</dbReference>
<dbReference type="GO" id="GO:0044341">
    <property type="term" value="P:sodium-dependent phosphate transport"/>
    <property type="evidence" value="ECO:0007669"/>
    <property type="project" value="InterPro"/>
</dbReference>
<dbReference type="InterPro" id="IPR003841">
    <property type="entry name" value="Na/Pi_transpt"/>
</dbReference>
<organism evidence="8 9">
    <name type="scientific">Gemmobacter aquaticus</name>
    <dbReference type="NCBI Taxonomy" id="490185"/>
    <lineage>
        <taxon>Bacteria</taxon>
        <taxon>Pseudomonadati</taxon>
        <taxon>Pseudomonadota</taxon>
        <taxon>Alphaproteobacteria</taxon>
        <taxon>Rhodobacterales</taxon>
        <taxon>Paracoccaceae</taxon>
        <taxon>Gemmobacter</taxon>
    </lineage>
</organism>
<evidence type="ECO:0000259" key="7">
    <source>
        <dbReference type="Pfam" id="PF01895"/>
    </source>
</evidence>
<evidence type="ECO:0000313" key="8">
    <source>
        <dbReference type="EMBL" id="GGO32995.1"/>
    </source>
</evidence>
<evidence type="ECO:0000256" key="6">
    <source>
        <dbReference type="SAM" id="Phobius"/>
    </source>
</evidence>
<name>A0A918DDK9_9RHOB</name>
<keyword evidence="3 6" id="KW-0812">Transmembrane</keyword>
<feature type="transmembrane region" description="Helical" evidence="6">
    <location>
        <begin position="133"/>
        <end position="153"/>
    </location>
</feature>
<dbReference type="PANTHER" id="PTHR10010">
    <property type="entry name" value="SOLUTE CARRIER FAMILY 34 SODIUM PHOSPHATE , MEMBER 2-RELATED"/>
    <property type="match status" value="1"/>
</dbReference>
<dbReference type="RefSeq" id="WP_146286874.1">
    <property type="nucleotide sequence ID" value="NZ_BMLP01000003.1"/>
</dbReference>
<evidence type="ECO:0000256" key="1">
    <source>
        <dbReference type="ARBA" id="ARBA00004651"/>
    </source>
</evidence>
<dbReference type="AlphaFoldDB" id="A0A918DDK9"/>
<comment type="caution">
    <text evidence="8">The sequence shown here is derived from an EMBL/GenBank/DDBJ whole genome shotgun (WGS) entry which is preliminary data.</text>
</comment>
<dbReference type="GO" id="GO:0005436">
    <property type="term" value="F:sodium:phosphate symporter activity"/>
    <property type="evidence" value="ECO:0007669"/>
    <property type="project" value="InterPro"/>
</dbReference>